<dbReference type="AlphaFoldDB" id="A0A3S9B1R4"/>
<keyword evidence="3" id="KW-1185">Reference proteome</keyword>
<gene>
    <name evidence="2" type="ORF">D5400_05980</name>
</gene>
<dbReference type="RefSeq" id="WP_126008594.1">
    <property type="nucleotide sequence ID" value="NZ_CP032509.1"/>
</dbReference>
<dbReference type="Proteomes" id="UP000268192">
    <property type="component" value="Chromosome"/>
</dbReference>
<dbReference type="InterPro" id="IPR019301">
    <property type="entry name" value="Flagellar_prot_FlgJ_N"/>
</dbReference>
<feature type="domain" description="Flagellar protein FlgJ N-terminal" evidence="1">
    <location>
        <begin position="84"/>
        <end position="128"/>
    </location>
</feature>
<dbReference type="EMBL" id="CP032509">
    <property type="protein sequence ID" value="AZN70885.1"/>
    <property type="molecule type" value="Genomic_DNA"/>
</dbReference>
<protein>
    <submittedName>
        <fullName evidence="2">Rod-binding protein</fullName>
    </submittedName>
</protein>
<accession>A0A3S9B1R4</accession>
<dbReference type="Pfam" id="PF10135">
    <property type="entry name" value="Rod-binding"/>
    <property type="match status" value="1"/>
</dbReference>
<dbReference type="OrthoDB" id="7889190at2"/>
<proteinExistence type="predicted"/>
<evidence type="ECO:0000313" key="2">
    <source>
        <dbReference type="EMBL" id="AZN70885.1"/>
    </source>
</evidence>
<name>A0A3S9B1R4_9HYPH</name>
<evidence type="ECO:0000313" key="3">
    <source>
        <dbReference type="Proteomes" id="UP000268192"/>
    </source>
</evidence>
<organism evidence="2 3">
    <name type="scientific">Georhizobium profundi</name>
    <dbReference type="NCBI Taxonomy" id="2341112"/>
    <lineage>
        <taxon>Bacteria</taxon>
        <taxon>Pseudomonadati</taxon>
        <taxon>Pseudomonadota</taxon>
        <taxon>Alphaproteobacteria</taxon>
        <taxon>Hyphomicrobiales</taxon>
        <taxon>Rhizobiaceae</taxon>
        <taxon>Georhizobium</taxon>
    </lineage>
</organism>
<dbReference type="KEGG" id="abaw:D5400_05980"/>
<sequence length="185" mass="19708">MAISPASDIILDVINAADPSSVREAHRALTQKAANGAQSASIEFSIARDGGAAARTGRGALSPADDAMKTYRDFEAMVLQTFVKSMLPQDAEEIFGEGTAGEIWKGMMAEHLGRMISEGGGIGIAEQLAPDGARVTAEGRLVSPHTPDAARDRATMMLEELQRTTLNDWKDIEGRERSEAADNHA</sequence>
<evidence type="ECO:0000259" key="1">
    <source>
        <dbReference type="Pfam" id="PF10135"/>
    </source>
</evidence>
<reference evidence="2 3" key="1">
    <citation type="submission" date="2018-09" db="EMBL/GenBank/DDBJ databases">
        <title>Marinorhizobium profundi gen. nov., sp. nov., isolated from a deep-sea sediment sample from the New Britain Trench and proposal of Marinorhizobiaceae fam. nov. in the order Rhizobiales of the class Alphaproteobacteria.</title>
        <authorList>
            <person name="Cao J."/>
        </authorList>
    </citation>
    <scope>NUCLEOTIDE SEQUENCE [LARGE SCALE GENOMIC DNA]</scope>
    <source>
        <strain evidence="2 3">WS11</strain>
    </source>
</reference>